<reference evidence="1" key="2">
    <citation type="submission" date="2020-09" db="EMBL/GenBank/DDBJ databases">
        <authorList>
            <person name="Sun Q."/>
            <person name="Zhou Y."/>
        </authorList>
    </citation>
    <scope>NUCLEOTIDE SEQUENCE</scope>
    <source>
        <strain evidence="1">CGMCC 1.14984</strain>
    </source>
</reference>
<dbReference type="Proteomes" id="UP000621856">
    <property type="component" value="Unassembled WGS sequence"/>
</dbReference>
<organism evidence="1 2">
    <name type="scientific">Aquisalinus luteolus</name>
    <dbReference type="NCBI Taxonomy" id="1566827"/>
    <lineage>
        <taxon>Bacteria</taxon>
        <taxon>Pseudomonadati</taxon>
        <taxon>Pseudomonadota</taxon>
        <taxon>Alphaproteobacteria</taxon>
        <taxon>Parvularculales</taxon>
        <taxon>Parvularculaceae</taxon>
        <taxon>Aquisalinus</taxon>
    </lineage>
</organism>
<protein>
    <submittedName>
        <fullName evidence="1">Uncharacterized protein</fullName>
    </submittedName>
</protein>
<dbReference type="AlphaFoldDB" id="A0A8J3ERM2"/>
<sequence length="309" mass="32686">MSKVPLIIRWPVAKMPALGAYEVYRHSADITPTTDIPTTATKVNELRGHSMAFAADPNTTYYFFVRFRNDGNGQFSDWINGSVTTGELAIREATAPLSITDDTVSLAFDDTQFEVNESDELAIIALAWSLITGKPTTLAGYGITNALALAGGTMTGDLRFTKPASIWLDGTNGRLLLAIEDGTGRWVIKWNATRGTSETAITGDHCFRLRSTPSDPTDSLLVLEYGGQPGAGNPITWATVLELGNGLFEYNGDALAVKGAVTALTDSSGGTATDTISAVSGSGADTAINDNIASLAAKIEELRALLDNS</sequence>
<proteinExistence type="predicted"/>
<evidence type="ECO:0000313" key="1">
    <source>
        <dbReference type="EMBL" id="GGH99996.1"/>
    </source>
</evidence>
<evidence type="ECO:0000313" key="2">
    <source>
        <dbReference type="Proteomes" id="UP000621856"/>
    </source>
</evidence>
<comment type="caution">
    <text evidence="1">The sequence shown here is derived from an EMBL/GenBank/DDBJ whole genome shotgun (WGS) entry which is preliminary data.</text>
</comment>
<name>A0A8J3ERM2_9PROT</name>
<gene>
    <name evidence="1" type="ORF">GCM10011355_27250</name>
</gene>
<reference evidence="1" key="1">
    <citation type="journal article" date="2014" name="Int. J. Syst. Evol. Microbiol.">
        <title>Complete genome sequence of Corynebacterium casei LMG S-19264T (=DSM 44701T), isolated from a smear-ripened cheese.</title>
        <authorList>
            <consortium name="US DOE Joint Genome Institute (JGI-PGF)"/>
            <person name="Walter F."/>
            <person name="Albersmeier A."/>
            <person name="Kalinowski J."/>
            <person name="Ruckert C."/>
        </authorList>
    </citation>
    <scope>NUCLEOTIDE SEQUENCE</scope>
    <source>
        <strain evidence="1">CGMCC 1.14984</strain>
    </source>
</reference>
<accession>A0A8J3ERM2</accession>
<dbReference type="EMBL" id="BMGZ01000003">
    <property type="protein sequence ID" value="GGH99996.1"/>
    <property type="molecule type" value="Genomic_DNA"/>
</dbReference>